<dbReference type="EMBL" id="BIFT01000001">
    <property type="protein sequence ID" value="GCE28488.1"/>
    <property type="molecule type" value="Genomic_DNA"/>
</dbReference>
<reference evidence="6" key="1">
    <citation type="submission" date="2018-12" db="EMBL/GenBank/DDBJ databases">
        <title>Tengunoibacter tsumagoiensis gen. nov., sp. nov., Dictyobacter kobayashii sp. nov., D. alpinus sp. nov., and D. joshuensis sp. nov. and description of Dictyobacteraceae fam. nov. within the order Ktedonobacterales isolated from Tengu-no-mugimeshi.</title>
        <authorList>
            <person name="Wang C.M."/>
            <person name="Zheng Y."/>
            <person name="Sakai Y."/>
            <person name="Toyoda A."/>
            <person name="Minakuchi Y."/>
            <person name="Abe K."/>
            <person name="Yokota A."/>
            <person name="Yabe S."/>
        </authorList>
    </citation>
    <scope>NUCLEOTIDE SEQUENCE [LARGE SCALE GENOMIC DNA]</scope>
    <source>
        <strain evidence="6">Uno16</strain>
    </source>
</reference>
<dbReference type="PANTHER" id="PTHR10937">
    <property type="entry name" value="GLUCOSAMINE--FRUCTOSE-6-PHOSPHATE AMINOTRANSFERASE, ISOMERIZING"/>
    <property type="match status" value="1"/>
</dbReference>
<dbReference type="GO" id="GO:0097367">
    <property type="term" value="F:carbohydrate derivative binding"/>
    <property type="evidence" value="ECO:0007669"/>
    <property type="project" value="InterPro"/>
</dbReference>
<evidence type="ECO:0000313" key="5">
    <source>
        <dbReference type="EMBL" id="GCE28488.1"/>
    </source>
</evidence>
<accession>A0A402BAP7</accession>
<dbReference type="GO" id="GO:0004360">
    <property type="term" value="F:glutamine-fructose-6-phosphate transaminase (isomerizing) activity"/>
    <property type="evidence" value="ECO:0007669"/>
    <property type="project" value="UniProtKB-EC"/>
</dbReference>
<dbReference type="Gene3D" id="3.40.50.10490">
    <property type="entry name" value="Glucose-6-phosphate isomerase like protein, domain 1"/>
    <property type="match status" value="2"/>
</dbReference>
<dbReference type="GO" id="GO:0006002">
    <property type="term" value="P:fructose 6-phosphate metabolic process"/>
    <property type="evidence" value="ECO:0007669"/>
    <property type="project" value="TreeGrafter"/>
</dbReference>
<dbReference type="InterPro" id="IPR046348">
    <property type="entry name" value="SIS_dom_sf"/>
</dbReference>
<sequence>MDFMLDQQIASQPEALGRIPAQLEVPALDVSRPILFAGIGTSLHACRVAAHWLYTLSAGRIQPLALSAHDLVLLAPLTREHQVVVVSHRGTKRFPGAALRRAREIGAYTVAITSIDAPEPEADLVLRTCPGEQSSTHTVSYTSALAVLARLVGNTLGEQGHQFLAGLQEVPAAMEATLKEPAPVAVAEQLAGREPILMAGFGLDAITASEAALKLKEGTYLWAEGMETENALHGPPAAIRAGMGAVLITPTHDDAGRTSTLRTALQALDVATFTCGTESQDNLRFAPVDLLLRPLVAIIPLQRLTAEIARIRHTNPDAIHTDQEPWTSVMAAYTL</sequence>
<evidence type="ECO:0000313" key="6">
    <source>
        <dbReference type="Proteomes" id="UP000287171"/>
    </source>
</evidence>
<evidence type="ECO:0000256" key="3">
    <source>
        <dbReference type="ARBA" id="ARBA00016090"/>
    </source>
</evidence>
<gene>
    <name evidence="5" type="ORF">KDA_39720</name>
</gene>
<comment type="catalytic activity">
    <reaction evidence="1">
        <text>D-fructose 6-phosphate + L-glutamine = D-glucosamine 6-phosphate + L-glutamate</text>
        <dbReference type="Rhea" id="RHEA:13237"/>
        <dbReference type="ChEBI" id="CHEBI:29985"/>
        <dbReference type="ChEBI" id="CHEBI:58359"/>
        <dbReference type="ChEBI" id="CHEBI:58725"/>
        <dbReference type="ChEBI" id="CHEBI:61527"/>
        <dbReference type="EC" id="2.6.1.16"/>
    </reaction>
</comment>
<evidence type="ECO:0000256" key="1">
    <source>
        <dbReference type="ARBA" id="ARBA00001031"/>
    </source>
</evidence>
<evidence type="ECO:0000256" key="2">
    <source>
        <dbReference type="ARBA" id="ARBA00012916"/>
    </source>
</evidence>
<evidence type="ECO:0000259" key="4">
    <source>
        <dbReference type="PROSITE" id="PS51464"/>
    </source>
</evidence>
<dbReference type="PROSITE" id="PS51464">
    <property type="entry name" value="SIS"/>
    <property type="match status" value="1"/>
</dbReference>
<dbReference type="OrthoDB" id="147808at2"/>
<feature type="domain" description="SIS" evidence="4">
    <location>
        <begin position="24"/>
        <end position="181"/>
    </location>
</feature>
<keyword evidence="6" id="KW-1185">Reference proteome</keyword>
<name>A0A402BAP7_9CHLR</name>
<dbReference type="GO" id="GO:0006047">
    <property type="term" value="P:UDP-N-acetylglucosamine metabolic process"/>
    <property type="evidence" value="ECO:0007669"/>
    <property type="project" value="TreeGrafter"/>
</dbReference>
<comment type="caution">
    <text evidence="5">The sequence shown here is derived from an EMBL/GenBank/DDBJ whole genome shotgun (WGS) entry which is preliminary data.</text>
</comment>
<dbReference type="RefSeq" id="WP_126628701.1">
    <property type="nucleotide sequence ID" value="NZ_BIFT01000001.1"/>
</dbReference>
<dbReference type="PANTHER" id="PTHR10937:SF0">
    <property type="entry name" value="GLUTAMINE--FRUCTOSE-6-PHOSPHATE TRANSAMINASE (ISOMERIZING)"/>
    <property type="match status" value="1"/>
</dbReference>
<dbReference type="Pfam" id="PF01380">
    <property type="entry name" value="SIS"/>
    <property type="match status" value="1"/>
</dbReference>
<dbReference type="AlphaFoldDB" id="A0A402BAP7"/>
<proteinExistence type="predicted"/>
<dbReference type="EC" id="2.6.1.16" evidence="2"/>
<dbReference type="SUPFAM" id="SSF53697">
    <property type="entry name" value="SIS domain"/>
    <property type="match status" value="1"/>
</dbReference>
<organism evidence="5 6">
    <name type="scientific">Dictyobacter alpinus</name>
    <dbReference type="NCBI Taxonomy" id="2014873"/>
    <lineage>
        <taxon>Bacteria</taxon>
        <taxon>Bacillati</taxon>
        <taxon>Chloroflexota</taxon>
        <taxon>Ktedonobacteria</taxon>
        <taxon>Ktedonobacterales</taxon>
        <taxon>Dictyobacteraceae</taxon>
        <taxon>Dictyobacter</taxon>
    </lineage>
</organism>
<dbReference type="Proteomes" id="UP000287171">
    <property type="component" value="Unassembled WGS sequence"/>
</dbReference>
<dbReference type="GO" id="GO:0006487">
    <property type="term" value="P:protein N-linked glycosylation"/>
    <property type="evidence" value="ECO:0007669"/>
    <property type="project" value="TreeGrafter"/>
</dbReference>
<protein>
    <recommendedName>
        <fullName evidence="3">Glutamine--fructose-6-phosphate aminotransferase [isomerizing]</fullName>
        <ecNumber evidence="2">2.6.1.16</ecNumber>
    </recommendedName>
</protein>
<dbReference type="InterPro" id="IPR001347">
    <property type="entry name" value="SIS_dom"/>
</dbReference>